<dbReference type="AlphaFoldDB" id="A0A1G7VYU8"/>
<dbReference type="STRING" id="454006.SAMN05421825_3763"/>
<gene>
    <name evidence="1" type="ORF">SAMN05421825_3763</name>
</gene>
<keyword evidence="2" id="KW-1185">Reference proteome</keyword>
<name>A0A1G7VYU8_9FLAO</name>
<dbReference type="EMBL" id="FNBH01000006">
    <property type="protein sequence ID" value="SDG64946.1"/>
    <property type="molecule type" value="Genomic_DNA"/>
</dbReference>
<evidence type="ECO:0000313" key="2">
    <source>
        <dbReference type="Proteomes" id="UP000199203"/>
    </source>
</evidence>
<accession>A0A1G7VYU8</accession>
<dbReference type="OrthoDB" id="1249677at2"/>
<sequence>MEYFMNTFRGYYNVTSKIVEDDYKFIDENRLINPKPMVFEYKELQWVKENLYDFVQKSYELLSKETLEQVKTVSIENIKSRPYIFTAYSHTFDEDIYLLTIKDTNNKAYNVYIIKYETMEGIYKDGELINHDLVKKIRFENEKWYRNFFSNEDDYNKNKYSDNKTESTKEKISNSRYNTLLYEKEIYKTFEGKSYTYEEWKIFEEEQYKIYNEKRNKKGFWDNLFG</sequence>
<dbReference type="Proteomes" id="UP000199203">
    <property type="component" value="Unassembled WGS sequence"/>
</dbReference>
<dbReference type="RefSeq" id="WP_089875214.1">
    <property type="nucleotide sequence ID" value="NZ_FNBH01000006.1"/>
</dbReference>
<evidence type="ECO:0000313" key="1">
    <source>
        <dbReference type="EMBL" id="SDG64946.1"/>
    </source>
</evidence>
<organism evidence="1 2">
    <name type="scientific">Epilithonimonas hungarica</name>
    <dbReference type="NCBI Taxonomy" id="454006"/>
    <lineage>
        <taxon>Bacteria</taxon>
        <taxon>Pseudomonadati</taxon>
        <taxon>Bacteroidota</taxon>
        <taxon>Flavobacteriia</taxon>
        <taxon>Flavobacteriales</taxon>
        <taxon>Weeksellaceae</taxon>
        <taxon>Chryseobacterium group</taxon>
        <taxon>Epilithonimonas</taxon>
    </lineage>
</organism>
<proteinExistence type="predicted"/>
<reference evidence="2" key="1">
    <citation type="submission" date="2016-10" db="EMBL/GenBank/DDBJ databases">
        <authorList>
            <person name="Varghese N."/>
            <person name="Submissions S."/>
        </authorList>
    </citation>
    <scope>NUCLEOTIDE SEQUENCE [LARGE SCALE GENOMIC DNA]</scope>
    <source>
        <strain evidence="2">DSM 19684</strain>
    </source>
</reference>
<protein>
    <submittedName>
        <fullName evidence="1">Uncharacterized protein</fullName>
    </submittedName>
</protein>